<evidence type="ECO:0000313" key="9">
    <source>
        <dbReference type="Proteomes" id="UP001251528"/>
    </source>
</evidence>
<dbReference type="AlphaFoldDB" id="A0AAJ0CZ47"/>
<evidence type="ECO:0000256" key="5">
    <source>
        <dbReference type="ARBA" id="ARBA00023136"/>
    </source>
</evidence>
<dbReference type="PANTHER" id="PTHR34697">
    <property type="entry name" value="PHOSPHATIDYLGLYCEROL LYSYLTRANSFERASE"/>
    <property type="match status" value="1"/>
</dbReference>
<dbReference type="EMBL" id="JASWJB010000003">
    <property type="protein sequence ID" value="KAK2616753.1"/>
    <property type="molecule type" value="Genomic_DNA"/>
</dbReference>
<keyword evidence="2" id="KW-1003">Cell membrane</keyword>
<evidence type="ECO:0000256" key="3">
    <source>
        <dbReference type="ARBA" id="ARBA00022692"/>
    </source>
</evidence>
<dbReference type="InterPro" id="IPR024320">
    <property type="entry name" value="LPG_synthase_C"/>
</dbReference>
<proteinExistence type="predicted"/>
<accession>A0AAJ0CZ47</accession>
<dbReference type="Proteomes" id="UP001251528">
    <property type="component" value="Unassembled WGS sequence"/>
</dbReference>
<feature type="region of interest" description="Disordered" evidence="6">
    <location>
        <begin position="31"/>
        <end position="69"/>
    </location>
</feature>
<comment type="caution">
    <text evidence="8">The sequence shown here is derived from an EMBL/GenBank/DDBJ whole genome shotgun (WGS) entry which is preliminary data.</text>
</comment>
<feature type="domain" description="Phosphatidylglycerol lysyltransferase C-terminal" evidence="7">
    <location>
        <begin position="93"/>
        <end position="380"/>
    </location>
</feature>
<keyword evidence="3" id="KW-0812">Transmembrane</keyword>
<dbReference type="GO" id="GO:0016755">
    <property type="term" value="F:aminoacyltransferase activity"/>
    <property type="evidence" value="ECO:0007669"/>
    <property type="project" value="TreeGrafter"/>
</dbReference>
<evidence type="ECO:0000256" key="1">
    <source>
        <dbReference type="ARBA" id="ARBA00004651"/>
    </source>
</evidence>
<dbReference type="InterPro" id="IPR051211">
    <property type="entry name" value="PG_lysyltransferase"/>
</dbReference>
<name>A0AAJ0CZ47_9HYPO</name>
<organism evidence="8 9">
    <name type="scientific">Conoideocrella luteorostrata</name>
    <dbReference type="NCBI Taxonomy" id="1105319"/>
    <lineage>
        <taxon>Eukaryota</taxon>
        <taxon>Fungi</taxon>
        <taxon>Dikarya</taxon>
        <taxon>Ascomycota</taxon>
        <taxon>Pezizomycotina</taxon>
        <taxon>Sordariomycetes</taxon>
        <taxon>Hypocreomycetidae</taxon>
        <taxon>Hypocreales</taxon>
        <taxon>Clavicipitaceae</taxon>
        <taxon>Conoideocrella</taxon>
    </lineage>
</organism>
<keyword evidence="4" id="KW-1133">Transmembrane helix</keyword>
<gene>
    <name evidence="8" type="ORF">QQS21_000365</name>
</gene>
<dbReference type="GO" id="GO:0005886">
    <property type="term" value="C:plasma membrane"/>
    <property type="evidence" value="ECO:0007669"/>
    <property type="project" value="UniProtKB-SubCell"/>
</dbReference>
<dbReference type="PANTHER" id="PTHR34697:SF2">
    <property type="entry name" value="PHOSPHATIDYLGLYCEROL LYSYLTRANSFERASE"/>
    <property type="match status" value="1"/>
</dbReference>
<evidence type="ECO:0000313" key="8">
    <source>
        <dbReference type="EMBL" id="KAK2616753.1"/>
    </source>
</evidence>
<evidence type="ECO:0000256" key="2">
    <source>
        <dbReference type="ARBA" id="ARBA00022475"/>
    </source>
</evidence>
<dbReference type="GO" id="GO:0055091">
    <property type="term" value="P:phospholipid homeostasis"/>
    <property type="evidence" value="ECO:0007669"/>
    <property type="project" value="TreeGrafter"/>
</dbReference>
<feature type="compositionally biased region" description="Basic and acidic residues" evidence="6">
    <location>
        <begin position="57"/>
        <end position="67"/>
    </location>
</feature>
<dbReference type="Pfam" id="PF09924">
    <property type="entry name" value="LPG_synthase_C"/>
    <property type="match status" value="1"/>
</dbReference>
<keyword evidence="5" id="KW-0472">Membrane</keyword>
<comment type="subcellular location">
    <subcellularLocation>
        <location evidence="1">Cell membrane</location>
        <topology evidence="1">Multi-pass membrane protein</topology>
    </subcellularLocation>
</comment>
<evidence type="ECO:0000256" key="6">
    <source>
        <dbReference type="SAM" id="MobiDB-lite"/>
    </source>
</evidence>
<sequence length="417" mass="46882">MDSKTSCSQLSSPWPRDSRCLIQRLAQEAEREFAGSNGNNGNKKKPGKASSSPSESSSRRQSHEGRSLSDTIVVSEEEQILDDSYDQFSRTFHMVLLDPNYDIFTSPKRLGSIIYKIAQRTLIVVGDPLCSNDNLQAILEELRQFRRARRLKLAFMGVSESFLDFATKKGWSSFKFGCERVINPLNNEVLNKKSGKRMLGQNRQLLDPKRGGLKIGIYVPSATGINRQLERSLEQLYTNWCGTKHDRGMRNTQAFITAYDIFSQRTKTAFLYTTDAHGDICGMAMLRQLGVEAGFHVDPCIASADAPKGTTDLLMVTAMQILRRAEISYLSLGVEPCMALKEESKQLGMSDRLANAAYRKVTNYDKVVGKKTYNDKFHPDPSLQSNLYVVFPKAVFPLQEALAIMKVAHIRLKHIFA</sequence>
<evidence type="ECO:0000256" key="4">
    <source>
        <dbReference type="ARBA" id="ARBA00022989"/>
    </source>
</evidence>
<protein>
    <recommendedName>
        <fullName evidence="7">Phosphatidylglycerol lysyltransferase C-terminal domain-containing protein</fullName>
    </recommendedName>
</protein>
<reference evidence="8" key="1">
    <citation type="submission" date="2023-06" db="EMBL/GenBank/DDBJ databases">
        <title>Conoideocrella luteorostrata (Hypocreales: Clavicipitaceae), a potential biocontrol fungus for elongate hemlock scale in United States Christmas tree production areas.</title>
        <authorList>
            <person name="Barrett H."/>
            <person name="Lovett B."/>
            <person name="Macias A.M."/>
            <person name="Stajich J.E."/>
            <person name="Kasson M.T."/>
        </authorList>
    </citation>
    <scope>NUCLEOTIDE SEQUENCE</scope>
    <source>
        <strain evidence="8">ARSEF 14590</strain>
    </source>
</reference>
<keyword evidence="9" id="KW-1185">Reference proteome</keyword>
<evidence type="ECO:0000259" key="7">
    <source>
        <dbReference type="Pfam" id="PF09924"/>
    </source>
</evidence>